<dbReference type="GO" id="GO:0016837">
    <property type="term" value="F:carbon-oxygen lyase activity, acting on polysaccharides"/>
    <property type="evidence" value="ECO:0007669"/>
    <property type="project" value="TreeGrafter"/>
</dbReference>
<dbReference type="PANTHER" id="PTHR40088:SF1">
    <property type="entry name" value="PECTATE LYASE PEL9"/>
    <property type="match status" value="1"/>
</dbReference>
<dbReference type="GO" id="GO:0006352">
    <property type="term" value="P:DNA-templated transcription initiation"/>
    <property type="evidence" value="ECO:0007669"/>
    <property type="project" value="InterPro"/>
</dbReference>
<name>A0A919K7N9_9ACTN</name>
<dbReference type="Pfam" id="PF04542">
    <property type="entry name" value="Sigma70_r2"/>
    <property type="match status" value="1"/>
</dbReference>
<sequence length="709" mass="74928">MTTVYAVGIIGGRAVTQSQVTPDAARLVRAAQAGRPGALDELVAEHLPLVYNVVGRALAGHPDADDVVQETMIRAIRGLPALREPERFRSWLISIAYRQIAVYLRSRRVASRRRVSDPVELPDPRADFAESATAGLVVSDQRRELVAAARWLDDSDRRLLGLWWQEASGELTRSELAAAIRVDSMHAAVRVRRMKAQLDIARGIVRALRARPRCPDLTRQLRRWNGVADPLWRKRLARHVRSCEICTATRAGLVAPEELLFGMAALPVPIALAAGIKAAAPVKAGLFGLMNNKTVTVAAATTAAVGGGFVYAVSHESLPPGSDTVVVAPTVVRTAAPGTAGRAPGATANTPTSRPVLGLGVRSADIYVAPTGSDDGDGSAGKPYATIAKAASVVRPGQTIALRGGTYRPAAATEITTSGTAEQRIVLSNYRGEQPVIDASALPDGSAAVTQRTAYWTVQGLEMTGAPNHAYVCRGCQNTIFRNLAMHGNGRSGLLLRDPGTTGNQVLDSDFYDNRDPGGSARVGVGLGIQFGSGTGNLVRGNRAYGNGSVGFEFGEFGSPVTVENNWAWGNNDGFVTAAGLSEVAAPHVLRNNAAWDNRRTGFSDDQGAEAATQMINNTAYRNGEDGFGVGDMPGVLRDNVSVDNVDYDVQASDGAQQSGNSWQRGGWSAASFRSTDPASAIGPRRPDGSLPRTDFLRTTNGVGAVLSD</sequence>
<gene>
    <name evidence="13" type="ORF">Ari01nite_74880</name>
</gene>
<comment type="cofactor">
    <cofactor evidence="1">
        <name>Ca(2+)</name>
        <dbReference type="ChEBI" id="CHEBI:29108"/>
    </cofactor>
</comment>
<dbReference type="InterPro" id="IPR012334">
    <property type="entry name" value="Pectin_lyas_fold"/>
</dbReference>
<dbReference type="InterPro" id="IPR000838">
    <property type="entry name" value="RNA_pol_sigma70_ECF_CS"/>
</dbReference>
<evidence type="ECO:0000313" key="13">
    <source>
        <dbReference type="EMBL" id="GIF00024.1"/>
    </source>
</evidence>
<evidence type="ECO:0000256" key="5">
    <source>
        <dbReference type="ARBA" id="ARBA00022729"/>
    </source>
</evidence>
<reference evidence="13" key="1">
    <citation type="submission" date="2021-01" db="EMBL/GenBank/DDBJ databases">
        <title>Whole genome shotgun sequence of Actinoplanes rishiriensis NBRC 108556.</title>
        <authorList>
            <person name="Komaki H."/>
            <person name="Tamura T."/>
        </authorList>
    </citation>
    <scope>NUCLEOTIDE SEQUENCE</scope>
    <source>
        <strain evidence="13">NBRC 108556</strain>
    </source>
</reference>
<keyword evidence="14" id="KW-1185">Reference proteome</keyword>
<dbReference type="SUPFAM" id="SSF51126">
    <property type="entry name" value="Pectin lyase-like"/>
    <property type="match status" value="1"/>
</dbReference>
<keyword evidence="9" id="KW-0731">Sigma factor</keyword>
<feature type="compositionally biased region" description="Polar residues" evidence="10">
    <location>
        <begin position="654"/>
        <end position="664"/>
    </location>
</feature>
<protein>
    <recommendedName>
        <fullName evidence="9">RNA polymerase sigma factor</fullName>
    </recommendedName>
</protein>
<evidence type="ECO:0000256" key="8">
    <source>
        <dbReference type="ARBA" id="ARBA00038263"/>
    </source>
</evidence>
<accession>A0A919K7N9</accession>
<dbReference type="GO" id="GO:0046872">
    <property type="term" value="F:metal ion binding"/>
    <property type="evidence" value="ECO:0007669"/>
    <property type="project" value="UniProtKB-KW"/>
</dbReference>
<dbReference type="AlphaFoldDB" id="A0A919K7N9"/>
<dbReference type="EMBL" id="BOMV01000078">
    <property type="protein sequence ID" value="GIF00024.1"/>
    <property type="molecule type" value="Genomic_DNA"/>
</dbReference>
<keyword evidence="9" id="KW-0805">Transcription regulation</keyword>
<dbReference type="InterPro" id="IPR052052">
    <property type="entry name" value="Polysaccharide_Lyase_9"/>
</dbReference>
<dbReference type="Proteomes" id="UP000636960">
    <property type="component" value="Unassembled WGS sequence"/>
</dbReference>
<evidence type="ECO:0000259" key="11">
    <source>
        <dbReference type="Pfam" id="PF04542"/>
    </source>
</evidence>
<evidence type="ECO:0000313" key="14">
    <source>
        <dbReference type="Proteomes" id="UP000636960"/>
    </source>
</evidence>
<evidence type="ECO:0000256" key="7">
    <source>
        <dbReference type="ARBA" id="ARBA00023239"/>
    </source>
</evidence>
<evidence type="ECO:0000256" key="3">
    <source>
        <dbReference type="ARBA" id="ARBA00022525"/>
    </source>
</evidence>
<dbReference type="InterPro" id="IPR014284">
    <property type="entry name" value="RNA_pol_sigma-70_dom"/>
</dbReference>
<feature type="region of interest" description="Disordered" evidence="10">
    <location>
        <begin position="651"/>
        <end position="695"/>
    </location>
</feature>
<evidence type="ECO:0000256" key="10">
    <source>
        <dbReference type="SAM" id="MobiDB-lite"/>
    </source>
</evidence>
<feature type="domain" description="Right handed beta helix" evidence="12">
    <location>
        <begin position="452"/>
        <end position="603"/>
    </location>
</feature>
<evidence type="ECO:0000256" key="6">
    <source>
        <dbReference type="ARBA" id="ARBA00022837"/>
    </source>
</evidence>
<keyword evidence="6" id="KW-0106">Calcium</keyword>
<keyword evidence="3" id="KW-0964">Secreted</keyword>
<keyword evidence="4" id="KW-0479">Metal-binding</keyword>
<evidence type="ECO:0000256" key="9">
    <source>
        <dbReference type="RuleBase" id="RU000716"/>
    </source>
</evidence>
<feature type="domain" description="RNA polymerase sigma-70 region 2" evidence="11">
    <location>
        <begin position="42"/>
        <end position="108"/>
    </location>
</feature>
<dbReference type="Pfam" id="PF13229">
    <property type="entry name" value="Beta_helix"/>
    <property type="match status" value="1"/>
</dbReference>
<evidence type="ECO:0000256" key="2">
    <source>
        <dbReference type="ARBA" id="ARBA00004613"/>
    </source>
</evidence>
<keyword evidence="5" id="KW-0732">Signal</keyword>
<keyword evidence="9" id="KW-0238">DNA-binding</keyword>
<dbReference type="InterPro" id="IPR013325">
    <property type="entry name" value="RNA_pol_sigma_r2"/>
</dbReference>
<dbReference type="PROSITE" id="PS01063">
    <property type="entry name" value="SIGMA70_ECF"/>
    <property type="match status" value="1"/>
</dbReference>
<dbReference type="GO" id="GO:0003677">
    <property type="term" value="F:DNA binding"/>
    <property type="evidence" value="ECO:0007669"/>
    <property type="project" value="UniProtKB-KW"/>
</dbReference>
<keyword evidence="9" id="KW-0804">Transcription</keyword>
<dbReference type="PANTHER" id="PTHR40088">
    <property type="entry name" value="PECTATE LYASE (EUROFUNG)"/>
    <property type="match status" value="1"/>
</dbReference>
<dbReference type="Gene3D" id="2.160.20.10">
    <property type="entry name" value="Single-stranded right-handed beta-helix, Pectin lyase-like"/>
    <property type="match status" value="1"/>
</dbReference>
<comment type="similarity">
    <text evidence="9">Belongs to the sigma-70 factor family. ECF subfamily.</text>
</comment>
<dbReference type="NCBIfam" id="TIGR02937">
    <property type="entry name" value="sigma70-ECF"/>
    <property type="match status" value="1"/>
</dbReference>
<keyword evidence="7" id="KW-0456">Lyase</keyword>
<dbReference type="GO" id="GO:0005576">
    <property type="term" value="C:extracellular region"/>
    <property type="evidence" value="ECO:0007669"/>
    <property type="project" value="UniProtKB-SubCell"/>
</dbReference>
<comment type="similarity">
    <text evidence="8">Belongs to the polysaccharide lyase 9 family.</text>
</comment>
<dbReference type="InterPro" id="IPR011050">
    <property type="entry name" value="Pectin_lyase_fold/virulence"/>
</dbReference>
<evidence type="ECO:0000259" key="12">
    <source>
        <dbReference type="Pfam" id="PF13229"/>
    </source>
</evidence>
<comment type="caution">
    <text evidence="13">The sequence shown here is derived from an EMBL/GenBank/DDBJ whole genome shotgun (WGS) entry which is preliminary data.</text>
</comment>
<dbReference type="InterPro" id="IPR007627">
    <property type="entry name" value="RNA_pol_sigma70_r2"/>
</dbReference>
<evidence type="ECO:0000256" key="4">
    <source>
        <dbReference type="ARBA" id="ARBA00022723"/>
    </source>
</evidence>
<dbReference type="InterPro" id="IPR006626">
    <property type="entry name" value="PbH1"/>
</dbReference>
<dbReference type="SMART" id="SM00710">
    <property type="entry name" value="PbH1"/>
    <property type="match status" value="5"/>
</dbReference>
<dbReference type="GO" id="GO:0016987">
    <property type="term" value="F:sigma factor activity"/>
    <property type="evidence" value="ECO:0007669"/>
    <property type="project" value="UniProtKB-KW"/>
</dbReference>
<proteinExistence type="inferred from homology"/>
<organism evidence="13 14">
    <name type="scientific">Paractinoplanes rishiriensis</name>
    <dbReference type="NCBI Taxonomy" id="1050105"/>
    <lineage>
        <taxon>Bacteria</taxon>
        <taxon>Bacillati</taxon>
        <taxon>Actinomycetota</taxon>
        <taxon>Actinomycetes</taxon>
        <taxon>Micromonosporales</taxon>
        <taxon>Micromonosporaceae</taxon>
        <taxon>Paractinoplanes</taxon>
    </lineage>
</organism>
<dbReference type="InterPro" id="IPR039448">
    <property type="entry name" value="Beta_helix"/>
</dbReference>
<dbReference type="SUPFAM" id="SSF88946">
    <property type="entry name" value="Sigma2 domain of RNA polymerase sigma factors"/>
    <property type="match status" value="1"/>
</dbReference>
<comment type="subcellular location">
    <subcellularLocation>
        <location evidence="2">Secreted</location>
    </subcellularLocation>
</comment>
<dbReference type="Gene3D" id="1.10.1740.10">
    <property type="match status" value="1"/>
</dbReference>
<evidence type="ECO:0000256" key="1">
    <source>
        <dbReference type="ARBA" id="ARBA00001913"/>
    </source>
</evidence>